<evidence type="ECO:0000313" key="2">
    <source>
        <dbReference type="Proteomes" id="UP000829447"/>
    </source>
</evidence>
<gene>
    <name evidence="1" type="ORF">PGIGA_G00182970</name>
</gene>
<protein>
    <submittedName>
        <fullName evidence="1">Uncharacterized protein</fullName>
    </submittedName>
</protein>
<reference evidence="1 2" key="1">
    <citation type="journal article" date="2022" name="bioRxiv">
        <title>An ancient truncated duplication of the anti-Mullerian hormone receptor type 2 gene is a potential conserved master sex determinant in the Pangasiidae catfish family.</title>
        <authorList>
            <person name="Wen M."/>
            <person name="Pan Q."/>
            <person name="Jouanno E."/>
            <person name="Montfort J."/>
            <person name="Zahm M."/>
            <person name="Cabau C."/>
            <person name="Klopp C."/>
            <person name="Iampietro C."/>
            <person name="Roques C."/>
            <person name="Bouchez O."/>
            <person name="Castinel A."/>
            <person name="Donnadieu C."/>
            <person name="Parrinello H."/>
            <person name="Poncet C."/>
            <person name="Belmonte E."/>
            <person name="Gautier V."/>
            <person name="Avarre J.-C."/>
            <person name="Dugue R."/>
            <person name="Gustiano R."/>
            <person name="Ha T.T.T."/>
            <person name="Campet M."/>
            <person name="Sriphairoj K."/>
            <person name="Ribolli J."/>
            <person name="de Almeida F.L."/>
            <person name="Desvignes T."/>
            <person name="Postlethwait J.H."/>
            <person name="Bucao C.F."/>
            <person name="Robinson-Rechavi M."/>
            <person name="Bobe J."/>
            <person name="Herpin A."/>
            <person name="Guiguen Y."/>
        </authorList>
    </citation>
    <scope>NUCLEOTIDE SEQUENCE [LARGE SCALE GENOMIC DNA]</scope>
    <source>
        <strain evidence="1">YG-Dec2019</strain>
    </source>
</reference>
<proteinExistence type="predicted"/>
<sequence>MARDYKAGDLIFAKMKGYPHWPARIDEVPDGAVFFSPASFTMARDYKAGDLIFAKMKGYPHWPARIDEVPDGALDSALPSEEATAACESAFLGPKDIFPYLPNKEKYGKPNKRKGFNEGLWEIENNPTVELNGQKVMAMEAVSDKESDGSPEEDDEGNEKSQEKKKKSSKVAGEEEEEEVEEEEGDGMEVSLVEEDSPPKDSADAAKAKRVWKKKAEAEQDSEEEGGATSHTSSPMAAETPTPKRRGRKPNAEKLLLLQQQASHGDVGGDVEKKRKRPADDKSRASDGEEERRAEGKKKKEKDESKGGKKEPEAKKKRSAKEESSSESDEDGKRNRKRAKQTADAEKDGRRKPDEINELGKEEGKKDERKGEKKKEVSTESRLQRLHGEIKISLKINNPDVKKCLVALDELSSLQLTTQHLQKHCELIATLKKIRRFKASQDVMDKATMLYNKYKTMFLVGEGETLISQVINKSLAEQRQFEDAKKGALKRAEQSKEPGAVATQLQEVSHVGLQWACPIFGLLLVAMVSVIRRFKASQDVMDKATMLYNKYKTMFLVGEGETLISQVINKSLAEQRQFEDAKKGALKRAEQSKEPGADNRAVNGDSSPEDKTTETERERTEETAAAEQNSVTNPAEESA</sequence>
<dbReference type="EMBL" id="CM040456">
    <property type="protein sequence ID" value="MCI4375995.1"/>
    <property type="molecule type" value="Genomic_DNA"/>
</dbReference>
<name>A0ACC5WAY4_PANGG</name>
<dbReference type="Proteomes" id="UP000829447">
    <property type="component" value="Linkage Group LG3"/>
</dbReference>
<comment type="caution">
    <text evidence="1">The sequence shown here is derived from an EMBL/GenBank/DDBJ whole genome shotgun (WGS) entry which is preliminary data.</text>
</comment>
<keyword evidence="2" id="KW-1185">Reference proteome</keyword>
<organism evidence="1 2">
    <name type="scientific">Pangasianodon gigas</name>
    <name type="common">Mekong giant catfish</name>
    <name type="synonym">Pangasius gigas</name>
    <dbReference type="NCBI Taxonomy" id="30993"/>
    <lineage>
        <taxon>Eukaryota</taxon>
        <taxon>Metazoa</taxon>
        <taxon>Chordata</taxon>
        <taxon>Craniata</taxon>
        <taxon>Vertebrata</taxon>
        <taxon>Euteleostomi</taxon>
        <taxon>Actinopterygii</taxon>
        <taxon>Neopterygii</taxon>
        <taxon>Teleostei</taxon>
        <taxon>Ostariophysi</taxon>
        <taxon>Siluriformes</taxon>
        <taxon>Pangasiidae</taxon>
        <taxon>Pangasianodon</taxon>
    </lineage>
</organism>
<accession>A0ACC5WAY4</accession>
<evidence type="ECO:0000313" key="1">
    <source>
        <dbReference type="EMBL" id="MCI4375995.1"/>
    </source>
</evidence>